<reference evidence="1 2" key="1">
    <citation type="journal article" date="2017" name="Environ. Microbiol.">
        <title>Decay of the glycolytic pathway and adaptation to intranuclear parasitism within Enterocytozoonidae microsporidia.</title>
        <authorList>
            <person name="Wiredu Boakye D."/>
            <person name="Jaroenlak P."/>
            <person name="Prachumwat A."/>
            <person name="Williams T.A."/>
            <person name="Bateman K.S."/>
            <person name="Itsathitphaisarn O."/>
            <person name="Sritunyalucksana K."/>
            <person name="Paszkiewicz K.H."/>
            <person name="Moore K.A."/>
            <person name="Stentiford G.D."/>
            <person name="Williams B.A."/>
        </authorList>
    </citation>
    <scope>NUCLEOTIDE SEQUENCE [LARGE SCALE GENOMIC DNA]</scope>
    <source>
        <strain evidence="2">canceri</strain>
    </source>
</reference>
<comment type="caution">
    <text evidence="1">The sequence shown here is derived from an EMBL/GenBank/DDBJ whole genome shotgun (WGS) entry which is preliminary data.</text>
</comment>
<name>A0A1X0Q620_9MICR</name>
<evidence type="ECO:0000313" key="2">
    <source>
        <dbReference type="Proteomes" id="UP000192501"/>
    </source>
</evidence>
<dbReference type="Gene3D" id="2.80.10.50">
    <property type="match status" value="1"/>
</dbReference>
<dbReference type="VEuPathDB" id="MicrosporidiaDB:A0H76_2996"/>
<dbReference type="AlphaFoldDB" id="A0A1X0Q620"/>
<organism evidence="1 2">
    <name type="scientific">Hepatospora eriocheir</name>
    <dbReference type="NCBI Taxonomy" id="1081669"/>
    <lineage>
        <taxon>Eukaryota</taxon>
        <taxon>Fungi</taxon>
        <taxon>Fungi incertae sedis</taxon>
        <taxon>Microsporidia</taxon>
        <taxon>Hepatosporidae</taxon>
        <taxon>Hepatospora</taxon>
    </lineage>
</organism>
<dbReference type="VEuPathDB" id="MicrosporidiaDB:HERIO_556"/>
<evidence type="ECO:0008006" key="3">
    <source>
        <dbReference type="Google" id="ProtNLM"/>
    </source>
</evidence>
<dbReference type="EMBL" id="LTAI01001662">
    <property type="protein sequence ID" value="ORD95215.1"/>
    <property type="molecule type" value="Genomic_DNA"/>
</dbReference>
<dbReference type="Proteomes" id="UP000192501">
    <property type="component" value="Unassembled WGS sequence"/>
</dbReference>
<accession>A0A1X0Q620</accession>
<gene>
    <name evidence="1" type="ORF">A0H76_2996</name>
</gene>
<feature type="non-terminal residue" evidence="1">
    <location>
        <position position="190"/>
    </location>
</feature>
<sequence length="190" mass="22272">MILLTLRFIKLFNAQEWTPVTTNEIENQTKMYIKQGNYYVSTSLGNHNHLNLNDDLSKASVFLINAPSNEQKHRRIINLASDPNYTVDKHVWKDDVVFMYKKLHGGDNQRFYLEKNKNQKIRMRVVYKNKEKCLSNKNGKLIGVVCDGNDVKQYFEFISSNLPDVNMSNKEFLNKFRNSIVSLRSNENDM</sequence>
<protein>
    <recommendedName>
        <fullName evidence="3">Ricin B lectin domain-containing protein</fullName>
    </recommendedName>
</protein>
<dbReference type="SUPFAM" id="SSF50370">
    <property type="entry name" value="Ricin B-like lectins"/>
    <property type="match status" value="1"/>
</dbReference>
<evidence type="ECO:0000313" key="1">
    <source>
        <dbReference type="EMBL" id="ORD95215.1"/>
    </source>
</evidence>
<proteinExistence type="predicted"/>
<dbReference type="InterPro" id="IPR035992">
    <property type="entry name" value="Ricin_B-like_lectins"/>
</dbReference>